<dbReference type="Proteomes" id="UP000821866">
    <property type="component" value="Chromosome 6"/>
</dbReference>
<protein>
    <recommendedName>
        <fullName evidence="3">Tick transposon</fullName>
    </recommendedName>
</protein>
<keyword evidence="2" id="KW-1185">Reference proteome</keyword>
<reference evidence="1" key="2">
    <citation type="submission" date="2021-09" db="EMBL/GenBank/DDBJ databases">
        <authorList>
            <person name="Jia N."/>
            <person name="Wang J."/>
            <person name="Shi W."/>
            <person name="Du L."/>
            <person name="Sun Y."/>
            <person name="Zhan W."/>
            <person name="Jiang J."/>
            <person name="Wang Q."/>
            <person name="Zhang B."/>
            <person name="Ji P."/>
            <person name="Sakyi L.B."/>
            <person name="Cui X."/>
            <person name="Yuan T."/>
            <person name="Jiang B."/>
            <person name="Yang W."/>
            <person name="Lam T.T.-Y."/>
            <person name="Chang Q."/>
            <person name="Ding S."/>
            <person name="Wang X."/>
            <person name="Zhu J."/>
            <person name="Ruan X."/>
            <person name="Zhao L."/>
            <person name="Wei J."/>
            <person name="Que T."/>
            <person name="Du C."/>
            <person name="Cheng J."/>
            <person name="Dai P."/>
            <person name="Han X."/>
            <person name="Huang E."/>
            <person name="Gao Y."/>
            <person name="Liu J."/>
            <person name="Shao H."/>
            <person name="Ye R."/>
            <person name="Li L."/>
            <person name="Wei W."/>
            <person name="Wang X."/>
            <person name="Wang C."/>
            <person name="Huo Q."/>
            <person name="Li W."/>
            <person name="Guo W."/>
            <person name="Chen H."/>
            <person name="Chen S."/>
            <person name="Zhou L."/>
            <person name="Zhou L."/>
            <person name="Ni X."/>
            <person name="Tian J."/>
            <person name="Zhou Y."/>
            <person name="Sheng Y."/>
            <person name="Liu T."/>
            <person name="Pan Y."/>
            <person name="Xia L."/>
            <person name="Li J."/>
            <person name="Zhao F."/>
            <person name="Cao W."/>
        </authorList>
    </citation>
    <scope>NUCLEOTIDE SEQUENCE</scope>
    <source>
        <strain evidence="1">Rmic-2018</strain>
        <tissue evidence="1">Larvae</tissue>
    </source>
</reference>
<dbReference type="AlphaFoldDB" id="A0A9J6DP57"/>
<accession>A0A9J6DP57</accession>
<sequence length="232" mass="26740">MWNAHAGLFRRWQKQRYNKKLRHHIQTLSEEIERNNTYLARQQWGQLCNGLNEQLDNKKTWHLLRHLLDPDDSKRAARHRLKPLVHQHRVSDEDLLTDLVDKYINQAHQPVTPQPPYEGKPNPTLDANITEAVVYAAILKLRTTSAPGVGYKLRIEKEQKVFNSEAVLALVKKAVPEATIEEEKENEAIIALHTLEKRTFPAMFRELEDGSKMLGVKSTGVTVATMHDAYVK</sequence>
<name>A0A9J6DP57_RHIMP</name>
<organism evidence="1 2">
    <name type="scientific">Rhipicephalus microplus</name>
    <name type="common">Cattle tick</name>
    <name type="synonym">Boophilus microplus</name>
    <dbReference type="NCBI Taxonomy" id="6941"/>
    <lineage>
        <taxon>Eukaryota</taxon>
        <taxon>Metazoa</taxon>
        <taxon>Ecdysozoa</taxon>
        <taxon>Arthropoda</taxon>
        <taxon>Chelicerata</taxon>
        <taxon>Arachnida</taxon>
        <taxon>Acari</taxon>
        <taxon>Parasitiformes</taxon>
        <taxon>Ixodida</taxon>
        <taxon>Ixodoidea</taxon>
        <taxon>Ixodidae</taxon>
        <taxon>Rhipicephalinae</taxon>
        <taxon>Rhipicephalus</taxon>
        <taxon>Boophilus</taxon>
    </lineage>
</organism>
<evidence type="ECO:0000313" key="2">
    <source>
        <dbReference type="Proteomes" id="UP000821866"/>
    </source>
</evidence>
<dbReference type="EMBL" id="JABSTU010000008">
    <property type="protein sequence ID" value="KAH8023696.1"/>
    <property type="molecule type" value="Genomic_DNA"/>
</dbReference>
<evidence type="ECO:0000313" key="1">
    <source>
        <dbReference type="EMBL" id="KAH8023696.1"/>
    </source>
</evidence>
<reference evidence="1" key="1">
    <citation type="journal article" date="2020" name="Cell">
        <title>Large-Scale Comparative Analyses of Tick Genomes Elucidate Their Genetic Diversity and Vector Capacities.</title>
        <authorList>
            <consortium name="Tick Genome and Microbiome Consortium (TIGMIC)"/>
            <person name="Jia N."/>
            <person name="Wang J."/>
            <person name="Shi W."/>
            <person name="Du L."/>
            <person name="Sun Y."/>
            <person name="Zhan W."/>
            <person name="Jiang J.F."/>
            <person name="Wang Q."/>
            <person name="Zhang B."/>
            <person name="Ji P."/>
            <person name="Bell-Sakyi L."/>
            <person name="Cui X.M."/>
            <person name="Yuan T.T."/>
            <person name="Jiang B.G."/>
            <person name="Yang W.F."/>
            <person name="Lam T.T."/>
            <person name="Chang Q.C."/>
            <person name="Ding S.J."/>
            <person name="Wang X.J."/>
            <person name="Zhu J.G."/>
            <person name="Ruan X.D."/>
            <person name="Zhao L."/>
            <person name="Wei J.T."/>
            <person name="Ye R.Z."/>
            <person name="Que T.C."/>
            <person name="Du C.H."/>
            <person name="Zhou Y.H."/>
            <person name="Cheng J.X."/>
            <person name="Dai P.F."/>
            <person name="Guo W.B."/>
            <person name="Han X.H."/>
            <person name="Huang E.J."/>
            <person name="Li L.F."/>
            <person name="Wei W."/>
            <person name="Gao Y.C."/>
            <person name="Liu J.Z."/>
            <person name="Shao H.Z."/>
            <person name="Wang X."/>
            <person name="Wang C.C."/>
            <person name="Yang T.C."/>
            <person name="Huo Q.B."/>
            <person name="Li W."/>
            <person name="Chen H.Y."/>
            <person name="Chen S.E."/>
            <person name="Zhou L.G."/>
            <person name="Ni X.B."/>
            <person name="Tian J.H."/>
            <person name="Sheng Y."/>
            <person name="Liu T."/>
            <person name="Pan Y.S."/>
            <person name="Xia L.Y."/>
            <person name="Li J."/>
            <person name="Zhao F."/>
            <person name="Cao W.C."/>
        </authorList>
    </citation>
    <scope>NUCLEOTIDE SEQUENCE</scope>
    <source>
        <strain evidence="1">Rmic-2018</strain>
    </source>
</reference>
<proteinExistence type="predicted"/>
<evidence type="ECO:0008006" key="3">
    <source>
        <dbReference type="Google" id="ProtNLM"/>
    </source>
</evidence>
<comment type="caution">
    <text evidence="1">The sequence shown here is derived from an EMBL/GenBank/DDBJ whole genome shotgun (WGS) entry which is preliminary data.</text>
</comment>
<gene>
    <name evidence="1" type="ORF">HPB51_015236</name>
</gene>